<organism evidence="3 4">
    <name type="scientific">Caenorhabditis elegans</name>
    <dbReference type="NCBI Taxonomy" id="6239"/>
    <lineage>
        <taxon>Eukaryota</taxon>
        <taxon>Metazoa</taxon>
        <taxon>Ecdysozoa</taxon>
        <taxon>Nematoda</taxon>
        <taxon>Chromadorea</taxon>
        <taxon>Rhabditida</taxon>
        <taxon>Rhabditina</taxon>
        <taxon>Rhabditomorpha</taxon>
        <taxon>Rhabditoidea</taxon>
        <taxon>Rhabditidae</taxon>
        <taxon>Peloderinae</taxon>
        <taxon>Caenorhabditis</taxon>
    </lineage>
</organism>
<dbReference type="ExpressionAtlas" id="A0A486WWI5">
    <property type="expression patterns" value="baseline and differential"/>
</dbReference>
<gene>
    <name evidence="3 5" type="primary">epg-3</name>
    <name evidence="3" type="ORF">CELE_Y37D8A.22</name>
    <name evidence="5" type="ORF">Y37D8A.22</name>
</gene>
<dbReference type="Proteomes" id="UP000001940">
    <property type="component" value="Chromosome III"/>
</dbReference>
<proteinExistence type="evidence at protein level"/>
<name>A0A486WWI5_CAEEL</name>
<keyword evidence="4" id="KW-1185">Reference proteome</keyword>
<dbReference type="GeneID" id="176712"/>
<dbReference type="OrthoDB" id="2016540at2759"/>
<protein>
    <submittedName>
        <fullName evidence="3">Transmembrane protein 49</fullName>
    </submittedName>
</protein>
<keyword evidence="6" id="KW-1267">Proteomics identification</keyword>
<feature type="transmembrane region" description="Helical" evidence="2">
    <location>
        <begin position="378"/>
        <end position="403"/>
    </location>
</feature>
<dbReference type="CTD" id="176712"/>
<keyword evidence="2 3" id="KW-0812">Transmembrane</keyword>
<evidence type="ECO:0007829" key="6">
    <source>
        <dbReference type="PeptideAtlas" id="A0A486WWI5"/>
    </source>
</evidence>
<dbReference type="WormBase" id="Y37D8A.22b">
    <property type="protein sequence ID" value="CE53103"/>
    <property type="gene ID" value="WBGene00012559"/>
    <property type="gene designation" value="epg-3"/>
</dbReference>
<feature type="transmembrane region" description="Helical" evidence="2">
    <location>
        <begin position="126"/>
        <end position="149"/>
    </location>
</feature>
<evidence type="ECO:0000313" key="4">
    <source>
        <dbReference type="Proteomes" id="UP000001940"/>
    </source>
</evidence>
<feature type="transmembrane region" description="Helical" evidence="2">
    <location>
        <begin position="285"/>
        <end position="310"/>
    </location>
</feature>
<evidence type="ECO:0000256" key="1">
    <source>
        <dbReference type="SAM" id="MobiDB-lite"/>
    </source>
</evidence>
<feature type="compositionally biased region" description="Basic and acidic residues" evidence="1">
    <location>
        <begin position="7"/>
        <end position="32"/>
    </location>
</feature>
<sequence length="421" mass="47805">MAKKQKKSTEKSERTVEFKEPPKPANSEERLKPAGRGMKPSPSQNTLNRMERETIVFWRRPHIVIPYALMEIAHLAVELFFKILAHKTVLLLTAISIGLAVYGYHAPGAHQEHVQTIEKHILWWSWWVLLGVLSSIGLGSGLHTFLIYLGPHIAAVTMAAYECQSLDFPQPPYPESIQCPSTKSSIAVTFWQIVAKVRVESLLWGAGTALGELPPYFMARAARISGQEPDDEEYREFLELMNADKESDADQKLSIVERAKSWVEHNIHRLGFPGILLFASIPNPLFDLAGITCGHFLVPFWSFFGATLIGKALVKMHVQMGFVILAFSDHHAENFVKILEKIPAVGPYIRQPISDLLEKQRKALHKTPGEHSEQSTSYLAWGLSLMVTFMILFFFLSIVNSLAKDYHKRLWERKRRQNKVE</sequence>
<dbReference type="AGR" id="WB:WBGene00012559"/>
<keyword evidence="2" id="KW-1133">Transmembrane helix</keyword>
<evidence type="ECO:0000256" key="2">
    <source>
        <dbReference type="SAM" id="Phobius"/>
    </source>
</evidence>
<feature type="region of interest" description="Disordered" evidence="1">
    <location>
        <begin position="1"/>
        <end position="45"/>
    </location>
</feature>
<reference evidence="3 4" key="1">
    <citation type="journal article" date="1998" name="Science">
        <title>Genome sequence of the nematode C. elegans: a platform for investigating biology.</title>
        <authorList>
            <consortium name="The C. elegans sequencing consortium"/>
            <person name="Sulson J.E."/>
            <person name="Waterston R."/>
        </authorList>
    </citation>
    <scope>NUCLEOTIDE SEQUENCE [LARGE SCALE GENOMIC DNA]</scope>
    <source>
        <strain evidence="3 4">Bristol N2</strain>
    </source>
</reference>
<accession>A0A486WWI5</accession>
<dbReference type="AlphaFoldDB" id="A0A486WWI5"/>
<dbReference type="EMBL" id="BX284603">
    <property type="protein sequence ID" value="VGM69506.1"/>
    <property type="molecule type" value="Genomic_DNA"/>
</dbReference>
<keyword evidence="2" id="KW-0472">Membrane</keyword>
<dbReference type="RefSeq" id="NP_001360486.1">
    <property type="nucleotide sequence ID" value="NM_001372669.3"/>
</dbReference>
<evidence type="ECO:0000313" key="5">
    <source>
        <dbReference type="WormBase" id="Y37D8A.22b"/>
    </source>
</evidence>
<feature type="transmembrane region" description="Helical" evidence="2">
    <location>
        <begin position="89"/>
        <end position="106"/>
    </location>
</feature>
<evidence type="ECO:0000313" key="3">
    <source>
        <dbReference type="EMBL" id="VGM69506.1"/>
    </source>
</evidence>